<dbReference type="Gramene" id="Pp3c1_41680V3.1">
    <property type="protein sequence ID" value="PAC:32968161.CDS.1"/>
    <property type="gene ID" value="Pp3c1_41680"/>
</dbReference>
<reference evidence="1 3" key="1">
    <citation type="journal article" date="2008" name="Science">
        <title>The Physcomitrella genome reveals evolutionary insights into the conquest of land by plants.</title>
        <authorList>
            <person name="Rensing S."/>
            <person name="Lang D."/>
            <person name="Zimmer A."/>
            <person name="Terry A."/>
            <person name="Salamov A."/>
            <person name="Shapiro H."/>
            <person name="Nishiyama T."/>
            <person name="Perroud P.-F."/>
            <person name="Lindquist E."/>
            <person name="Kamisugi Y."/>
            <person name="Tanahashi T."/>
            <person name="Sakakibara K."/>
            <person name="Fujita T."/>
            <person name="Oishi K."/>
            <person name="Shin-I T."/>
            <person name="Kuroki Y."/>
            <person name="Toyoda A."/>
            <person name="Suzuki Y."/>
            <person name="Hashimoto A."/>
            <person name="Yamaguchi K."/>
            <person name="Sugano A."/>
            <person name="Kohara Y."/>
            <person name="Fujiyama A."/>
            <person name="Anterola A."/>
            <person name="Aoki S."/>
            <person name="Ashton N."/>
            <person name="Barbazuk W.B."/>
            <person name="Barker E."/>
            <person name="Bennetzen J."/>
            <person name="Bezanilla M."/>
            <person name="Blankenship R."/>
            <person name="Cho S.H."/>
            <person name="Dutcher S."/>
            <person name="Estelle M."/>
            <person name="Fawcett J.A."/>
            <person name="Gundlach H."/>
            <person name="Hanada K."/>
            <person name="Heyl A."/>
            <person name="Hicks K.A."/>
            <person name="Hugh J."/>
            <person name="Lohr M."/>
            <person name="Mayer K."/>
            <person name="Melkozernov A."/>
            <person name="Murata T."/>
            <person name="Nelson D."/>
            <person name="Pils B."/>
            <person name="Prigge M."/>
            <person name="Reiss B."/>
            <person name="Renner T."/>
            <person name="Rombauts S."/>
            <person name="Rushton P."/>
            <person name="Sanderfoot A."/>
            <person name="Schween G."/>
            <person name="Shiu S.-H."/>
            <person name="Stueber K."/>
            <person name="Theodoulou F.L."/>
            <person name="Tu H."/>
            <person name="Van de Peer Y."/>
            <person name="Verrier P.J."/>
            <person name="Waters E."/>
            <person name="Wood A."/>
            <person name="Yang L."/>
            <person name="Cove D."/>
            <person name="Cuming A."/>
            <person name="Hasebe M."/>
            <person name="Lucas S."/>
            <person name="Mishler D.B."/>
            <person name="Reski R."/>
            <person name="Grigoriev I."/>
            <person name="Quatrano R.S."/>
            <person name="Boore J.L."/>
        </authorList>
    </citation>
    <scope>NUCLEOTIDE SEQUENCE [LARGE SCALE GENOMIC DNA]</scope>
    <source>
        <strain evidence="2 3">cv. Gransden 2004</strain>
    </source>
</reference>
<dbReference type="Gramene" id="Pp3c1_41680V3.2">
    <property type="protein sequence ID" value="PAC:32968162.CDS.1"/>
    <property type="gene ID" value="Pp3c1_41680"/>
</dbReference>
<organism evidence="1">
    <name type="scientific">Physcomitrium patens</name>
    <name type="common">Spreading-leaved earth moss</name>
    <name type="synonym">Physcomitrella patens</name>
    <dbReference type="NCBI Taxonomy" id="3218"/>
    <lineage>
        <taxon>Eukaryota</taxon>
        <taxon>Viridiplantae</taxon>
        <taxon>Streptophyta</taxon>
        <taxon>Embryophyta</taxon>
        <taxon>Bryophyta</taxon>
        <taxon>Bryophytina</taxon>
        <taxon>Bryopsida</taxon>
        <taxon>Funariidae</taxon>
        <taxon>Funariales</taxon>
        <taxon>Funariaceae</taxon>
        <taxon>Physcomitrium</taxon>
    </lineage>
</organism>
<dbReference type="AlphaFoldDB" id="A0A2K1LBT7"/>
<protein>
    <submittedName>
        <fullName evidence="1 2">Uncharacterized protein</fullName>
    </submittedName>
</protein>
<evidence type="ECO:0000313" key="1">
    <source>
        <dbReference type="EMBL" id="PNR63494.1"/>
    </source>
</evidence>
<keyword evidence="3" id="KW-1185">Reference proteome</keyword>
<reference evidence="2" key="3">
    <citation type="submission" date="2020-12" db="UniProtKB">
        <authorList>
            <consortium name="EnsemblPlants"/>
        </authorList>
    </citation>
    <scope>IDENTIFICATION</scope>
</reference>
<gene>
    <name evidence="1" type="ORF">PHYPA_001920</name>
</gene>
<dbReference type="EnsemblPlants" id="Pp3c1_41680V3.1">
    <property type="protein sequence ID" value="PAC:32968161.CDS.1"/>
    <property type="gene ID" value="Pp3c1_41680"/>
</dbReference>
<dbReference type="Proteomes" id="UP000006727">
    <property type="component" value="Chromosome 1"/>
</dbReference>
<dbReference type="EnsemblPlants" id="Pp3c1_41680V3.2">
    <property type="protein sequence ID" value="PAC:32968162.CDS.1"/>
    <property type="gene ID" value="Pp3c1_41680"/>
</dbReference>
<reference evidence="1 3" key="2">
    <citation type="journal article" date="2018" name="Plant J.">
        <title>The Physcomitrella patens chromosome-scale assembly reveals moss genome structure and evolution.</title>
        <authorList>
            <person name="Lang D."/>
            <person name="Ullrich K.K."/>
            <person name="Murat F."/>
            <person name="Fuchs J."/>
            <person name="Jenkins J."/>
            <person name="Haas F.B."/>
            <person name="Piednoel M."/>
            <person name="Gundlach H."/>
            <person name="Van Bel M."/>
            <person name="Meyberg R."/>
            <person name="Vives C."/>
            <person name="Morata J."/>
            <person name="Symeonidi A."/>
            <person name="Hiss M."/>
            <person name="Muchero W."/>
            <person name="Kamisugi Y."/>
            <person name="Saleh O."/>
            <person name="Blanc G."/>
            <person name="Decker E.L."/>
            <person name="van Gessel N."/>
            <person name="Grimwood J."/>
            <person name="Hayes R.D."/>
            <person name="Graham S.W."/>
            <person name="Gunter L.E."/>
            <person name="McDaniel S.F."/>
            <person name="Hoernstein S.N.W."/>
            <person name="Larsson A."/>
            <person name="Li F.W."/>
            <person name="Perroud P.F."/>
            <person name="Phillips J."/>
            <person name="Ranjan P."/>
            <person name="Rokshar D.S."/>
            <person name="Rothfels C.J."/>
            <person name="Schneider L."/>
            <person name="Shu S."/>
            <person name="Stevenson D.W."/>
            <person name="Thummler F."/>
            <person name="Tillich M."/>
            <person name="Villarreal Aguilar J.C."/>
            <person name="Widiez T."/>
            <person name="Wong G.K."/>
            <person name="Wymore A."/>
            <person name="Zhang Y."/>
            <person name="Zimmer A.D."/>
            <person name="Quatrano R.S."/>
            <person name="Mayer K.F.X."/>
            <person name="Goodstein D."/>
            <person name="Casacuberta J.M."/>
            <person name="Vandepoele K."/>
            <person name="Reski R."/>
            <person name="Cuming A.C."/>
            <person name="Tuskan G.A."/>
            <person name="Maumus F."/>
            <person name="Salse J."/>
            <person name="Schmutz J."/>
            <person name="Rensing S.A."/>
        </authorList>
    </citation>
    <scope>NUCLEOTIDE SEQUENCE [LARGE SCALE GENOMIC DNA]</scope>
    <source>
        <strain evidence="2 3">cv. Gransden 2004</strain>
    </source>
</reference>
<proteinExistence type="predicted"/>
<dbReference type="EMBL" id="ABEU02000001">
    <property type="protein sequence ID" value="PNR63494.1"/>
    <property type="molecule type" value="Genomic_DNA"/>
</dbReference>
<dbReference type="PaxDb" id="3218-PP1S111_115V6.1"/>
<evidence type="ECO:0000313" key="3">
    <source>
        <dbReference type="Proteomes" id="UP000006727"/>
    </source>
</evidence>
<name>A0A2K1LBT7_PHYPA</name>
<evidence type="ECO:0000313" key="2">
    <source>
        <dbReference type="EnsemblPlants" id="PAC:32968161.CDS.1"/>
    </source>
</evidence>
<dbReference type="InParanoid" id="A0A2K1LBT7"/>
<sequence length="51" mass="6223">MFYFREVDIERMCNLMEHSIQGKEQVNENFYFTVVHSRRGGRRRVENPTNT</sequence>
<accession>A0A2K1LBT7</accession>